<comment type="subcellular location">
    <subcellularLocation>
        <location evidence="1">Membrane</location>
        <topology evidence="1">Multi-pass membrane protein</topology>
    </subcellularLocation>
</comment>
<evidence type="ECO:0000313" key="10">
    <source>
        <dbReference type="RefSeq" id="XP_029654591.1"/>
    </source>
</evidence>
<dbReference type="PRINTS" id="PR01036">
    <property type="entry name" value="TCRTETB"/>
</dbReference>
<evidence type="ECO:0000256" key="4">
    <source>
        <dbReference type="ARBA" id="ARBA00022989"/>
    </source>
</evidence>
<organism evidence="9 10">
    <name type="scientific">Octopus sinensis</name>
    <name type="common">East Asian common octopus</name>
    <dbReference type="NCBI Taxonomy" id="2607531"/>
    <lineage>
        <taxon>Eukaryota</taxon>
        <taxon>Metazoa</taxon>
        <taxon>Spiralia</taxon>
        <taxon>Lophotrochozoa</taxon>
        <taxon>Mollusca</taxon>
        <taxon>Cephalopoda</taxon>
        <taxon>Coleoidea</taxon>
        <taxon>Octopodiformes</taxon>
        <taxon>Octopoda</taxon>
        <taxon>Incirrata</taxon>
        <taxon>Octopodidae</taxon>
        <taxon>Octopus</taxon>
    </lineage>
</organism>
<feature type="domain" description="Major facilitator superfamily (MFS) profile" evidence="8">
    <location>
        <begin position="1"/>
        <end position="210"/>
    </location>
</feature>
<feature type="transmembrane region" description="Helical" evidence="7">
    <location>
        <begin position="49"/>
        <end position="68"/>
    </location>
</feature>
<evidence type="ECO:0000259" key="8">
    <source>
        <dbReference type="PROSITE" id="PS50850"/>
    </source>
</evidence>
<dbReference type="AlphaFoldDB" id="A0A6P7U0U4"/>
<evidence type="ECO:0000256" key="3">
    <source>
        <dbReference type="ARBA" id="ARBA00022692"/>
    </source>
</evidence>
<feature type="transmembrane region" description="Helical" evidence="7">
    <location>
        <begin position="131"/>
        <end position="157"/>
    </location>
</feature>
<keyword evidence="9" id="KW-1185">Reference proteome</keyword>
<dbReference type="PANTHER" id="PTHR23505">
    <property type="entry name" value="SPINSTER"/>
    <property type="match status" value="1"/>
</dbReference>
<dbReference type="PANTHER" id="PTHR23505:SF79">
    <property type="entry name" value="PROTEIN SPINSTER"/>
    <property type="match status" value="1"/>
</dbReference>
<keyword evidence="2" id="KW-0813">Transport</keyword>
<feature type="transmembrane region" description="Helical" evidence="7">
    <location>
        <begin position="80"/>
        <end position="101"/>
    </location>
</feature>
<dbReference type="PROSITE" id="PS50850">
    <property type="entry name" value="MFS"/>
    <property type="match status" value="1"/>
</dbReference>
<evidence type="ECO:0000313" key="9">
    <source>
        <dbReference type="Proteomes" id="UP000515154"/>
    </source>
</evidence>
<evidence type="ECO:0000256" key="5">
    <source>
        <dbReference type="ARBA" id="ARBA00023136"/>
    </source>
</evidence>
<dbReference type="InterPro" id="IPR044770">
    <property type="entry name" value="MFS_spinster-like"/>
</dbReference>
<feature type="transmembrane region" description="Helical" evidence="7">
    <location>
        <begin position="15"/>
        <end position="37"/>
    </location>
</feature>
<dbReference type="InterPro" id="IPR020846">
    <property type="entry name" value="MFS_dom"/>
</dbReference>
<evidence type="ECO:0000256" key="7">
    <source>
        <dbReference type="SAM" id="Phobius"/>
    </source>
</evidence>
<keyword evidence="4 7" id="KW-1133">Transmembrane helix</keyword>
<protein>
    <submittedName>
        <fullName evidence="10">Protein spinster homolog 2-like</fullName>
    </submittedName>
</protein>
<reference evidence="10" key="1">
    <citation type="submission" date="2025-08" db="UniProtKB">
        <authorList>
            <consortium name="RefSeq"/>
        </authorList>
    </citation>
    <scope>IDENTIFICATION</scope>
</reference>
<dbReference type="GO" id="GO:0022857">
    <property type="term" value="F:transmembrane transporter activity"/>
    <property type="evidence" value="ECO:0007669"/>
    <property type="project" value="InterPro"/>
</dbReference>
<dbReference type="InterPro" id="IPR036259">
    <property type="entry name" value="MFS_trans_sf"/>
</dbReference>
<dbReference type="RefSeq" id="XP_029654591.1">
    <property type="nucleotide sequence ID" value="XM_029798731.1"/>
</dbReference>
<dbReference type="InterPro" id="IPR011701">
    <property type="entry name" value="MFS"/>
</dbReference>
<name>A0A6P7U0U4_9MOLL</name>
<keyword evidence="3 7" id="KW-0812">Transmembrane</keyword>
<dbReference type="Gene3D" id="1.20.1250.20">
    <property type="entry name" value="MFS general substrate transporter like domains"/>
    <property type="match status" value="1"/>
</dbReference>
<dbReference type="Pfam" id="PF07690">
    <property type="entry name" value="MFS_1"/>
    <property type="match status" value="1"/>
</dbReference>
<dbReference type="KEGG" id="osn:115228058"/>
<comment type="similarity">
    <text evidence="6">Belongs to the major facilitator superfamily. Spinster (TC 2.A.1.49) family.</text>
</comment>
<evidence type="ECO:0000256" key="2">
    <source>
        <dbReference type="ARBA" id="ARBA00022448"/>
    </source>
</evidence>
<dbReference type="Proteomes" id="UP000515154">
    <property type="component" value="Unplaced"/>
</dbReference>
<evidence type="ECO:0000256" key="1">
    <source>
        <dbReference type="ARBA" id="ARBA00004141"/>
    </source>
</evidence>
<feature type="transmembrane region" description="Helical" evidence="7">
    <location>
        <begin position="169"/>
        <end position="188"/>
    </location>
</feature>
<accession>A0A6P7U0U4</accession>
<evidence type="ECO:0000256" key="6">
    <source>
        <dbReference type="ARBA" id="ARBA00024338"/>
    </source>
</evidence>
<dbReference type="SUPFAM" id="SSF103473">
    <property type="entry name" value="MFS general substrate transporter"/>
    <property type="match status" value="1"/>
</dbReference>
<dbReference type="GO" id="GO:0016020">
    <property type="term" value="C:membrane"/>
    <property type="evidence" value="ECO:0007669"/>
    <property type="project" value="UniProtKB-SubCell"/>
</dbReference>
<sequence>MTYLSSLAQEDSIELFLVCRAFVGIGEACFVAVVPTIITDLFEQKNRAIAFGVVSLTIPVGSGIGYITGSVISEHLGWKWAFRITPIFGAFLVLISSILLYEPEIGQNDDFLTKTTTSYSKDLKVLFTNKTYLLILLGCIGVTFSGGALGFWIPAYAQVVLQHMSPNTVTTICGVIICCAGLTGIFFLSHQRCVHRVTSLKETPANICLI</sequence>
<keyword evidence="5 7" id="KW-0472">Membrane</keyword>
<proteinExistence type="inferred from homology"/>
<gene>
    <name evidence="10" type="primary">LOC115228058</name>
</gene>